<dbReference type="Pfam" id="PF21729">
    <property type="entry name" value="IRX15_IRX15L_GXM"/>
    <property type="match status" value="1"/>
</dbReference>
<keyword evidence="7" id="KW-1185">Reference proteome</keyword>
<evidence type="ECO:0000313" key="7">
    <source>
        <dbReference type="Proteomes" id="UP000317650"/>
    </source>
</evidence>
<dbReference type="Proteomes" id="UP000317650">
    <property type="component" value="Chromosome 9"/>
</dbReference>
<evidence type="ECO:0000256" key="4">
    <source>
        <dbReference type="ARBA" id="ARBA00023136"/>
    </source>
</evidence>
<dbReference type="AlphaFoldDB" id="A0A4S8II61"/>
<keyword evidence="4 5" id="KW-0472">Membrane</keyword>
<protein>
    <submittedName>
        <fullName evidence="6">Uncharacterized protein</fullName>
    </submittedName>
</protein>
<keyword evidence="3 5" id="KW-1133">Transmembrane helix</keyword>
<keyword evidence="2 5" id="KW-0812">Transmembrane</keyword>
<accession>A0A4S8II61</accession>
<dbReference type="InterPro" id="IPR006514">
    <property type="entry name" value="IRX15/GXM/AGM"/>
</dbReference>
<evidence type="ECO:0000256" key="5">
    <source>
        <dbReference type="SAM" id="Phobius"/>
    </source>
</evidence>
<comment type="caution">
    <text evidence="6">The sequence shown here is derived from an EMBL/GenBank/DDBJ whole genome shotgun (WGS) entry which is preliminary data.</text>
</comment>
<evidence type="ECO:0000256" key="3">
    <source>
        <dbReference type="ARBA" id="ARBA00022989"/>
    </source>
</evidence>
<comment type="subcellular location">
    <subcellularLocation>
        <location evidence="1">Golgi apparatus membrane</location>
        <topology evidence="1">Single-pass membrane protein</topology>
    </subcellularLocation>
</comment>
<dbReference type="GO" id="GO:0000139">
    <property type="term" value="C:Golgi membrane"/>
    <property type="evidence" value="ECO:0007669"/>
    <property type="project" value="UniProtKB-SubCell"/>
</dbReference>
<dbReference type="NCBIfam" id="TIGR01627">
    <property type="entry name" value="A_thal_3515"/>
    <property type="match status" value="1"/>
</dbReference>
<organism evidence="6 7">
    <name type="scientific">Musa balbisiana</name>
    <name type="common">Banana</name>
    <dbReference type="NCBI Taxonomy" id="52838"/>
    <lineage>
        <taxon>Eukaryota</taxon>
        <taxon>Viridiplantae</taxon>
        <taxon>Streptophyta</taxon>
        <taxon>Embryophyta</taxon>
        <taxon>Tracheophyta</taxon>
        <taxon>Spermatophyta</taxon>
        <taxon>Magnoliopsida</taxon>
        <taxon>Liliopsida</taxon>
        <taxon>Zingiberales</taxon>
        <taxon>Musaceae</taxon>
        <taxon>Musa</taxon>
    </lineage>
</organism>
<name>A0A4S8II61_MUSBA</name>
<reference evidence="6 7" key="1">
    <citation type="journal article" date="2019" name="Nat. Plants">
        <title>Genome sequencing of Musa balbisiana reveals subgenome evolution and function divergence in polyploid bananas.</title>
        <authorList>
            <person name="Yao X."/>
        </authorList>
    </citation>
    <scope>NUCLEOTIDE SEQUENCE [LARGE SCALE GENOMIC DNA]</scope>
    <source>
        <strain evidence="7">cv. DH-PKW</strain>
        <tissue evidence="6">Leaves</tissue>
    </source>
</reference>
<sequence>MKGVNSTRFILLQPSSNHKQGGNGVNTSISISVSHHHRFWLIALLSFFTFASLLTLLRTTTARDPSDLPSASSSSTAAAASVGSASYRKPAPLPAPVFDALVNYAVSSNSTGKMREEDLRAVAGVLRRRAPCNLLVFGIGHETPLWRALNHGGRTVFLDENEYYVARVEGRNPGLEAYDVAYTTKVREMPDLLAAARRQRRGECRPVQNLLFSDCRLAINDLPNQLYDVAWNVILVDGPKGHMPAAPGRMSAIFTAAVMARSRGRGHTDVLVHDHDREAERVCSAEFLCPENLVTATPHLAHFLIRAGPADEFCSNRTSTAGDAIATS</sequence>
<evidence type="ECO:0000313" key="6">
    <source>
        <dbReference type="EMBL" id="THU48003.1"/>
    </source>
</evidence>
<evidence type="ECO:0000256" key="1">
    <source>
        <dbReference type="ARBA" id="ARBA00004194"/>
    </source>
</evidence>
<gene>
    <name evidence="6" type="ORF">C4D60_Mb09t21640</name>
</gene>
<feature type="transmembrane region" description="Helical" evidence="5">
    <location>
        <begin position="39"/>
        <end position="57"/>
    </location>
</feature>
<proteinExistence type="predicted"/>
<dbReference type="GO" id="GO:0045492">
    <property type="term" value="P:xylan biosynthetic process"/>
    <property type="evidence" value="ECO:0007669"/>
    <property type="project" value="InterPro"/>
</dbReference>
<dbReference type="EMBL" id="PYDT01000010">
    <property type="protein sequence ID" value="THU48003.1"/>
    <property type="molecule type" value="Genomic_DNA"/>
</dbReference>
<evidence type="ECO:0000256" key="2">
    <source>
        <dbReference type="ARBA" id="ARBA00022692"/>
    </source>
</evidence>
<dbReference type="PANTHER" id="PTHR31444">
    <property type="entry name" value="OS11G0490100 PROTEIN"/>
    <property type="match status" value="1"/>
</dbReference>